<sequence>MCSNSCFYRSRVYFHGLIIIFETVLTITLFMLISMSHQDLFFKGEHPDNNQLETIGFMNMIITVTLFFIGAIQTIILSIVVLFLFVIPIGVCPLSCVRIAMIAYCLAVQHNITIKSLTPHLIEKDFEIPNKPLSSKHKRFIPYTLLGDNRTMRFGDKACSKGPQCKNRDLEHIFIFHFKGYNPQPRFFDLEQTMPGKNLYIGFHQTDPKSAMLIAQSREGTGR</sequence>
<evidence type="ECO:0000313" key="3">
    <source>
        <dbReference type="Proteomes" id="UP000663881"/>
    </source>
</evidence>
<feature type="transmembrane region" description="Helical" evidence="1">
    <location>
        <begin position="12"/>
        <end position="35"/>
    </location>
</feature>
<feature type="transmembrane region" description="Helical" evidence="1">
    <location>
        <begin position="79"/>
        <end position="104"/>
    </location>
</feature>
<proteinExistence type="predicted"/>
<accession>A0A819TIU9</accession>
<comment type="caution">
    <text evidence="2">The sequence shown here is derived from an EMBL/GenBank/DDBJ whole genome shotgun (WGS) entry which is preliminary data.</text>
</comment>
<keyword evidence="1" id="KW-0472">Membrane</keyword>
<feature type="transmembrane region" description="Helical" evidence="1">
    <location>
        <begin position="55"/>
        <end position="72"/>
    </location>
</feature>
<keyword evidence="1" id="KW-1133">Transmembrane helix</keyword>
<gene>
    <name evidence="2" type="ORF">OKA104_LOCUS34425</name>
</gene>
<dbReference type="EMBL" id="CAJOAY010004661">
    <property type="protein sequence ID" value="CAF4078654.1"/>
    <property type="molecule type" value="Genomic_DNA"/>
</dbReference>
<protein>
    <submittedName>
        <fullName evidence="2">Uncharacterized protein</fullName>
    </submittedName>
</protein>
<keyword evidence="1" id="KW-0812">Transmembrane</keyword>
<dbReference type="AlphaFoldDB" id="A0A819TIU9"/>
<organism evidence="2 3">
    <name type="scientific">Adineta steineri</name>
    <dbReference type="NCBI Taxonomy" id="433720"/>
    <lineage>
        <taxon>Eukaryota</taxon>
        <taxon>Metazoa</taxon>
        <taxon>Spiralia</taxon>
        <taxon>Gnathifera</taxon>
        <taxon>Rotifera</taxon>
        <taxon>Eurotatoria</taxon>
        <taxon>Bdelloidea</taxon>
        <taxon>Adinetida</taxon>
        <taxon>Adinetidae</taxon>
        <taxon>Adineta</taxon>
    </lineage>
</organism>
<evidence type="ECO:0000256" key="1">
    <source>
        <dbReference type="SAM" id="Phobius"/>
    </source>
</evidence>
<name>A0A819TIU9_9BILA</name>
<reference evidence="2" key="1">
    <citation type="submission" date="2021-02" db="EMBL/GenBank/DDBJ databases">
        <authorList>
            <person name="Nowell W R."/>
        </authorList>
    </citation>
    <scope>NUCLEOTIDE SEQUENCE</scope>
</reference>
<dbReference type="Proteomes" id="UP000663881">
    <property type="component" value="Unassembled WGS sequence"/>
</dbReference>
<evidence type="ECO:0000313" key="2">
    <source>
        <dbReference type="EMBL" id="CAF4078654.1"/>
    </source>
</evidence>